<dbReference type="InterPro" id="IPR029041">
    <property type="entry name" value="FAD-linked_oxidoreductase-like"/>
</dbReference>
<dbReference type="Gene3D" id="3.20.20.220">
    <property type="match status" value="1"/>
</dbReference>
<feature type="domain" description="Proline dehydrogenase" evidence="2">
    <location>
        <begin position="17"/>
        <end position="162"/>
    </location>
</feature>
<keyword evidence="1" id="KW-0560">Oxidoreductase</keyword>
<name>A0A831LQL2_9EURY</name>
<accession>A0A831LQL2</accession>
<dbReference type="InterPro" id="IPR002872">
    <property type="entry name" value="Proline_DH_dom"/>
</dbReference>
<dbReference type="EMBL" id="DSBY01000128">
    <property type="protein sequence ID" value="HDS63102.1"/>
    <property type="molecule type" value="Genomic_DNA"/>
</dbReference>
<evidence type="ECO:0000256" key="1">
    <source>
        <dbReference type="ARBA" id="ARBA00023002"/>
    </source>
</evidence>
<dbReference type="GO" id="GO:0016491">
    <property type="term" value="F:oxidoreductase activity"/>
    <property type="evidence" value="ECO:0007669"/>
    <property type="project" value="UniProtKB-KW"/>
</dbReference>
<comment type="caution">
    <text evidence="3">The sequence shown here is derived from an EMBL/GenBank/DDBJ whole genome shotgun (WGS) entry which is preliminary data.</text>
</comment>
<reference evidence="3" key="1">
    <citation type="journal article" date="2020" name="mSystems">
        <title>Genome- and Community-Level Interaction Insights into Carbon Utilization and Element Cycling Functions of Hydrothermarchaeota in Hydrothermal Sediment.</title>
        <authorList>
            <person name="Zhou Z."/>
            <person name="Liu Y."/>
            <person name="Xu W."/>
            <person name="Pan J."/>
            <person name="Luo Z.H."/>
            <person name="Li M."/>
        </authorList>
    </citation>
    <scope>NUCLEOTIDE SEQUENCE</scope>
    <source>
        <strain evidence="3">SpSt-1183</strain>
    </source>
</reference>
<dbReference type="AlphaFoldDB" id="A0A831LQL2"/>
<dbReference type="Proteomes" id="UP000885648">
    <property type="component" value="Unassembled WGS sequence"/>
</dbReference>
<evidence type="ECO:0000313" key="3">
    <source>
        <dbReference type="EMBL" id="HDS63102.1"/>
    </source>
</evidence>
<protein>
    <recommendedName>
        <fullName evidence="2">Proline dehydrogenase domain-containing protein</fullName>
    </recommendedName>
</protein>
<dbReference type="Pfam" id="PF01619">
    <property type="entry name" value="Pro_dh"/>
    <property type="match status" value="1"/>
</dbReference>
<organism evidence="3">
    <name type="scientific">Methanofollis liminatans</name>
    <dbReference type="NCBI Taxonomy" id="2201"/>
    <lineage>
        <taxon>Archaea</taxon>
        <taxon>Methanobacteriati</taxon>
        <taxon>Methanobacteriota</taxon>
        <taxon>Stenosarchaea group</taxon>
        <taxon>Methanomicrobia</taxon>
        <taxon>Methanomicrobiales</taxon>
        <taxon>Methanomicrobiaceae</taxon>
        <taxon>Methanofollis</taxon>
    </lineage>
</organism>
<proteinExistence type="predicted"/>
<sequence>MTPPERWALPDLEAAAARCRERNAAGIRCILAPLEEYAGDEAAAGRAEAAYRAAIGLIAAEGLDAAVAVKLSALGAAAGLEDWGDRLGRIVDEGRRRHVGIEIDMEGAALVGPAIAAAEEEEEAGAPPGLAVQAYLDRSPADLRRILRAGIAPRLVKGAYIGDTGDFSDIQRRFMDLAAIALESGRPFSVGTHDPDLVGRLVQTADRRLIEFGF</sequence>
<dbReference type="SUPFAM" id="SSF51730">
    <property type="entry name" value="FAD-linked oxidoreductase"/>
    <property type="match status" value="1"/>
</dbReference>
<gene>
    <name evidence="3" type="ORF">ENN52_03030</name>
</gene>
<evidence type="ECO:0000259" key="2">
    <source>
        <dbReference type="Pfam" id="PF01619"/>
    </source>
</evidence>
<feature type="non-terminal residue" evidence="3">
    <location>
        <position position="214"/>
    </location>
</feature>